<dbReference type="Pfam" id="PF00550">
    <property type="entry name" value="PP-binding"/>
    <property type="match status" value="1"/>
</dbReference>
<dbReference type="Gene3D" id="1.10.1200.10">
    <property type="entry name" value="ACP-like"/>
    <property type="match status" value="1"/>
</dbReference>
<dbReference type="EMBL" id="JAQMUH010000033">
    <property type="protein sequence ID" value="MDB9538494.1"/>
    <property type="molecule type" value="Genomic_DNA"/>
</dbReference>
<dbReference type="InterPro" id="IPR036736">
    <property type="entry name" value="ACP-like_sf"/>
</dbReference>
<evidence type="ECO:0000313" key="2">
    <source>
        <dbReference type="EMBL" id="MDB9538494.1"/>
    </source>
</evidence>
<name>A0ABT5ANN1_9CYAN</name>
<dbReference type="Proteomes" id="UP001212499">
    <property type="component" value="Unassembled WGS sequence"/>
</dbReference>
<organism evidence="2 3">
    <name type="scientific">Anabaenopsis arnoldii</name>
    <dbReference type="NCBI Taxonomy" id="2152938"/>
    <lineage>
        <taxon>Bacteria</taxon>
        <taxon>Bacillati</taxon>
        <taxon>Cyanobacteriota</taxon>
        <taxon>Cyanophyceae</taxon>
        <taxon>Nostocales</taxon>
        <taxon>Nodulariaceae</taxon>
        <taxon>Anabaenopsis</taxon>
    </lineage>
</organism>
<dbReference type="PROSITE" id="PS50075">
    <property type="entry name" value="CARRIER"/>
    <property type="match status" value="1"/>
</dbReference>
<keyword evidence="3" id="KW-1185">Reference proteome</keyword>
<sequence>MSYCTAQDIIEIVRELDLSTIKPQQQIFADVPLSQQGVDSLDKMNIFMLLEEKYEIKIPDEDFDDLNTFTMISDYINQTIPNC</sequence>
<dbReference type="SUPFAM" id="SSF47336">
    <property type="entry name" value="ACP-like"/>
    <property type="match status" value="1"/>
</dbReference>
<comment type="caution">
    <text evidence="2">The sequence shown here is derived from an EMBL/GenBank/DDBJ whole genome shotgun (WGS) entry which is preliminary data.</text>
</comment>
<accession>A0ABT5ANN1</accession>
<feature type="domain" description="Carrier" evidence="1">
    <location>
        <begin position="1"/>
        <end position="80"/>
    </location>
</feature>
<protein>
    <submittedName>
        <fullName evidence="2">Phosphopantetheine-binding protein</fullName>
    </submittedName>
</protein>
<reference evidence="2 3" key="1">
    <citation type="submission" date="2023-01" db="EMBL/GenBank/DDBJ databases">
        <title>Genomes from the Australian National Cyanobacteria Reference Collection.</title>
        <authorList>
            <person name="Willis A."/>
            <person name="Lee E.M.F."/>
        </authorList>
    </citation>
    <scope>NUCLEOTIDE SEQUENCE [LARGE SCALE GENOMIC DNA]</scope>
    <source>
        <strain evidence="2 3">CS-1033</strain>
    </source>
</reference>
<gene>
    <name evidence="2" type="ORF">PN457_02240</name>
</gene>
<proteinExistence type="predicted"/>
<dbReference type="InterPro" id="IPR009081">
    <property type="entry name" value="PP-bd_ACP"/>
</dbReference>
<dbReference type="RefSeq" id="WP_271731046.1">
    <property type="nucleotide sequence ID" value="NZ_JANQDP010000032.1"/>
</dbReference>
<evidence type="ECO:0000313" key="3">
    <source>
        <dbReference type="Proteomes" id="UP001212499"/>
    </source>
</evidence>
<evidence type="ECO:0000259" key="1">
    <source>
        <dbReference type="PROSITE" id="PS50075"/>
    </source>
</evidence>